<dbReference type="InterPro" id="IPR044149">
    <property type="entry name" value="Nitrilases_CHs"/>
</dbReference>
<dbReference type="AlphaFoldDB" id="A0A094PPN3"/>
<accession>A0A094PPN3</accession>
<dbReference type="PANTHER" id="PTHR46044:SF14">
    <property type="entry name" value="ARYLACETONITRILASE"/>
    <property type="match status" value="1"/>
</dbReference>
<evidence type="ECO:0000259" key="3">
    <source>
        <dbReference type="PROSITE" id="PS50263"/>
    </source>
</evidence>
<feature type="domain" description="CN hydrolase" evidence="3">
    <location>
        <begin position="1"/>
        <end position="216"/>
    </location>
</feature>
<keyword evidence="2" id="KW-0378">Hydrolase</keyword>
<dbReference type="SUPFAM" id="SSF56317">
    <property type="entry name" value="Carbon-nitrogen hydrolase"/>
    <property type="match status" value="1"/>
</dbReference>
<dbReference type="PANTHER" id="PTHR46044">
    <property type="entry name" value="NITRILASE"/>
    <property type="match status" value="1"/>
</dbReference>
<dbReference type="EMBL" id="JNSL01000175">
    <property type="protein sequence ID" value="KGA13720.1"/>
    <property type="molecule type" value="Genomic_DNA"/>
</dbReference>
<dbReference type="CDD" id="cd07564">
    <property type="entry name" value="nitrilases_CHs"/>
    <property type="match status" value="1"/>
</dbReference>
<dbReference type="InterPro" id="IPR003010">
    <property type="entry name" value="C-N_Hydrolase"/>
</dbReference>
<organism evidence="4">
    <name type="scientific">freshwater metagenome</name>
    <dbReference type="NCBI Taxonomy" id="449393"/>
    <lineage>
        <taxon>unclassified sequences</taxon>
        <taxon>metagenomes</taxon>
        <taxon>ecological metagenomes</taxon>
    </lineage>
</organism>
<evidence type="ECO:0000256" key="2">
    <source>
        <dbReference type="ARBA" id="ARBA00022801"/>
    </source>
</evidence>
<evidence type="ECO:0000256" key="1">
    <source>
        <dbReference type="ARBA" id="ARBA00008129"/>
    </source>
</evidence>
<dbReference type="Pfam" id="PF00795">
    <property type="entry name" value="CN_hydrolase"/>
    <property type="match status" value="1"/>
</dbReference>
<name>A0A094PPN3_9ZZZZ</name>
<dbReference type="PROSITE" id="PS00921">
    <property type="entry name" value="NITRIL_CHT_2"/>
    <property type="match status" value="1"/>
</dbReference>
<dbReference type="PROSITE" id="PS50263">
    <property type="entry name" value="CN_HYDROLASE"/>
    <property type="match status" value="1"/>
</dbReference>
<dbReference type="GO" id="GO:0000257">
    <property type="term" value="F:nitrilase activity"/>
    <property type="evidence" value="ECO:0007669"/>
    <property type="project" value="UniProtKB-ARBA"/>
</dbReference>
<dbReference type="InterPro" id="IPR000132">
    <property type="entry name" value="Nitrilase/CN_hydratase_CS"/>
</dbReference>
<protein>
    <recommendedName>
        <fullName evidence="3">CN hydrolase domain-containing protein</fullName>
    </recommendedName>
</protein>
<gene>
    <name evidence="4" type="ORF">GM51_19025</name>
</gene>
<sequence>MPYVGRYHENSMAVDSPQMMRIREAARDNKIAIFTGYSERAHGTLYMAQTAIGKNGEILLHRRKLKPTHVERTLFGEGDGSDLKVVDTEFGRLGGLNCWEHLQPLTKYAMYAQNEQIHVSGWPNFGCLDMVPALSHGANVFGASMVYALEGSCFVLASSQLMSDEGIKTFALADGSIPPIYNGGGGYATIFGPDSSVLSTPLPPTEEGFVTADINLDMISYAKNAADPGGHYSRPDVTQLIFNNAPQRVVIGDGKYGTEIDFPEMASAGEAAE</sequence>
<evidence type="ECO:0000313" key="4">
    <source>
        <dbReference type="EMBL" id="KGA13720.1"/>
    </source>
</evidence>
<comment type="caution">
    <text evidence="4">The sequence shown here is derived from an EMBL/GenBank/DDBJ whole genome shotgun (WGS) entry which is preliminary data.</text>
</comment>
<reference evidence="4" key="1">
    <citation type="submission" date="2014-06" db="EMBL/GenBank/DDBJ databases">
        <title>Key roles for freshwater Actinobacteria revealed by deep metagenomic sequencing.</title>
        <authorList>
            <person name="Ghai R."/>
            <person name="Mizuno C.M."/>
            <person name="Picazo A."/>
            <person name="Camacho A."/>
            <person name="Rodriguez-Valera F."/>
        </authorList>
    </citation>
    <scope>NUCLEOTIDE SEQUENCE</scope>
</reference>
<comment type="similarity">
    <text evidence="1">Belongs to the carbon-nitrogen hydrolase superfamily. Nitrilase family.</text>
</comment>
<dbReference type="Gene3D" id="3.60.110.10">
    <property type="entry name" value="Carbon-nitrogen hydrolase"/>
    <property type="match status" value="1"/>
</dbReference>
<proteinExistence type="inferred from homology"/>
<dbReference type="InterPro" id="IPR036526">
    <property type="entry name" value="C-N_Hydrolase_sf"/>
</dbReference>